<name>A0A8H3U0M4_VENIN</name>
<keyword evidence="3" id="KW-1185">Reference proteome</keyword>
<dbReference type="Proteomes" id="UP000490939">
    <property type="component" value="Unassembled WGS sequence"/>
</dbReference>
<dbReference type="EMBL" id="WNWR01003946">
    <property type="protein sequence ID" value="KAE9961123.1"/>
    <property type="molecule type" value="Genomic_DNA"/>
</dbReference>
<protein>
    <submittedName>
        <fullName evidence="2">Uncharacterized protein</fullName>
    </submittedName>
</protein>
<sequence>MKHTNEVDDSVMDMDSDDEDSTLRNKSLLLPKVRKTKRAPTLKQYITSKDKSEDGIRVARNILQQSVQLSLQDAIVHVPALRDLLYKSLPTQVAESIRPKMEEIERRRKEKSDKRKRKAVERQGLSAITEEVGIMSI</sequence>
<evidence type="ECO:0000313" key="3">
    <source>
        <dbReference type="Proteomes" id="UP000490939"/>
    </source>
</evidence>
<gene>
    <name evidence="2" type="ORF">EG327_006679</name>
</gene>
<comment type="caution">
    <text evidence="2">The sequence shown here is derived from an EMBL/GenBank/DDBJ whole genome shotgun (WGS) entry which is preliminary data.</text>
</comment>
<proteinExistence type="predicted"/>
<feature type="region of interest" description="Disordered" evidence="1">
    <location>
        <begin position="1"/>
        <end position="27"/>
    </location>
</feature>
<evidence type="ECO:0000256" key="1">
    <source>
        <dbReference type="SAM" id="MobiDB-lite"/>
    </source>
</evidence>
<reference evidence="2 3" key="1">
    <citation type="submission" date="2019-07" db="EMBL/GenBank/DDBJ databases">
        <title>Venturia inaequalis Genome Resource.</title>
        <authorList>
            <person name="Lichtner F.J."/>
        </authorList>
    </citation>
    <scope>NUCLEOTIDE SEQUENCE [LARGE SCALE GENOMIC DNA]</scope>
    <source>
        <strain evidence="2 3">DMI_063113</strain>
    </source>
</reference>
<dbReference type="AlphaFoldDB" id="A0A8H3U0M4"/>
<evidence type="ECO:0000313" key="2">
    <source>
        <dbReference type="EMBL" id="KAE9961123.1"/>
    </source>
</evidence>
<accession>A0A8H3U0M4</accession>
<organism evidence="2 3">
    <name type="scientific">Venturia inaequalis</name>
    <name type="common">Apple scab fungus</name>
    <dbReference type="NCBI Taxonomy" id="5025"/>
    <lineage>
        <taxon>Eukaryota</taxon>
        <taxon>Fungi</taxon>
        <taxon>Dikarya</taxon>
        <taxon>Ascomycota</taxon>
        <taxon>Pezizomycotina</taxon>
        <taxon>Dothideomycetes</taxon>
        <taxon>Pleosporomycetidae</taxon>
        <taxon>Venturiales</taxon>
        <taxon>Venturiaceae</taxon>
        <taxon>Venturia</taxon>
    </lineage>
</organism>
<feature type="compositionally biased region" description="Acidic residues" evidence="1">
    <location>
        <begin position="7"/>
        <end position="20"/>
    </location>
</feature>